<dbReference type="WBParaSite" id="EEL_0000033701-mRNA-1">
    <property type="protein sequence ID" value="EEL_0000033701-mRNA-1"/>
    <property type="gene ID" value="EEL_0000033701"/>
</dbReference>
<accession>A0A0R3RG23</accession>
<dbReference type="Proteomes" id="UP000050640">
    <property type="component" value="Unplaced"/>
</dbReference>
<evidence type="ECO:0000313" key="2">
    <source>
        <dbReference type="WBParaSite" id="EEL_0000033701-mRNA-1"/>
    </source>
</evidence>
<organism evidence="1 2">
    <name type="scientific">Elaeophora elaphi</name>
    <dbReference type="NCBI Taxonomy" id="1147741"/>
    <lineage>
        <taxon>Eukaryota</taxon>
        <taxon>Metazoa</taxon>
        <taxon>Ecdysozoa</taxon>
        <taxon>Nematoda</taxon>
        <taxon>Chromadorea</taxon>
        <taxon>Rhabditida</taxon>
        <taxon>Spirurina</taxon>
        <taxon>Spiruromorpha</taxon>
        <taxon>Filarioidea</taxon>
        <taxon>Onchocercidae</taxon>
        <taxon>Elaeophora</taxon>
    </lineage>
</organism>
<keyword evidence="1" id="KW-1185">Reference proteome</keyword>
<dbReference type="AlphaFoldDB" id="A0A0R3RG23"/>
<sequence length="161" mass="18738">MALRFYKRFLRLASRWPQSPEILRPANRDASVFLRNEIERIFRKEQNIFQDELCEKRFESLEQLVSNSHLRNFPCKYKSGALALSLEQLRNMNSPEGRFMLGLEFEPPGTDPTSGGIFARLFSKIKLAVYRKGYLKRSSTEFLCIESGTSVLPKSKKNLLR</sequence>
<evidence type="ECO:0000313" key="1">
    <source>
        <dbReference type="Proteomes" id="UP000050640"/>
    </source>
</evidence>
<dbReference type="Pfam" id="PF20180">
    <property type="entry name" value="UQCC2_CBP6"/>
    <property type="match status" value="1"/>
</dbReference>
<reference evidence="2" key="1">
    <citation type="submission" date="2017-02" db="UniProtKB">
        <authorList>
            <consortium name="WormBaseParasite"/>
        </authorList>
    </citation>
    <scope>IDENTIFICATION</scope>
</reference>
<protein>
    <submittedName>
        <fullName evidence="2">Mitochondrial protein M19</fullName>
    </submittedName>
</protein>
<name>A0A0R3RG23_9BILA</name>
<proteinExistence type="predicted"/>